<accession>A0AAP0JQU6</accession>
<proteinExistence type="predicted"/>
<name>A0AAP0JQU6_9MAGN</name>
<organism evidence="2 4">
    <name type="scientific">Stephania japonica</name>
    <dbReference type="NCBI Taxonomy" id="461633"/>
    <lineage>
        <taxon>Eukaryota</taxon>
        <taxon>Viridiplantae</taxon>
        <taxon>Streptophyta</taxon>
        <taxon>Embryophyta</taxon>
        <taxon>Tracheophyta</taxon>
        <taxon>Spermatophyta</taxon>
        <taxon>Magnoliopsida</taxon>
        <taxon>Ranunculales</taxon>
        <taxon>Menispermaceae</taxon>
        <taxon>Menispermoideae</taxon>
        <taxon>Cissampelideae</taxon>
        <taxon>Stephania</taxon>
    </lineage>
</organism>
<feature type="region of interest" description="Disordered" evidence="1">
    <location>
        <begin position="92"/>
        <end position="135"/>
    </location>
</feature>
<protein>
    <submittedName>
        <fullName evidence="2">Uncharacterized protein</fullName>
    </submittedName>
</protein>
<comment type="caution">
    <text evidence="2">The sequence shown here is derived from an EMBL/GenBank/DDBJ whole genome shotgun (WGS) entry which is preliminary data.</text>
</comment>
<dbReference type="EMBL" id="JBBNAE010000003">
    <property type="protein sequence ID" value="KAK9138553.1"/>
    <property type="molecule type" value="Genomic_DNA"/>
</dbReference>
<evidence type="ECO:0000313" key="3">
    <source>
        <dbReference type="EMBL" id="KAK9138563.1"/>
    </source>
</evidence>
<evidence type="ECO:0000313" key="2">
    <source>
        <dbReference type="EMBL" id="KAK9138553.1"/>
    </source>
</evidence>
<dbReference type="Proteomes" id="UP001417504">
    <property type="component" value="Unassembled WGS sequence"/>
</dbReference>
<dbReference type="AlphaFoldDB" id="A0AAP0JQU6"/>
<gene>
    <name evidence="2" type="ORF">Sjap_009147</name>
    <name evidence="3" type="ORF">Sjap_009157</name>
</gene>
<keyword evidence="4" id="KW-1185">Reference proteome</keyword>
<evidence type="ECO:0000256" key="1">
    <source>
        <dbReference type="SAM" id="MobiDB-lite"/>
    </source>
</evidence>
<reference evidence="2 4" key="1">
    <citation type="submission" date="2024-01" db="EMBL/GenBank/DDBJ databases">
        <title>Genome assemblies of Stephania.</title>
        <authorList>
            <person name="Yang L."/>
        </authorList>
    </citation>
    <scope>NUCLEOTIDE SEQUENCE [LARGE SCALE GENOMIC DNA]</scope>
    <source>
        <strain evidence="2">QJT</strain>
        <tissue evidence="2">Leaf</tissue>
    </source>
</reference>
<sequence length="135" mass="15608">MDIFVNFVSMREMECTSIEELYDHLEQLFVDILHLFLSQFPIAILKDVNESPIEVHEEKATFVLKLLCKLKLLEDKVQWLFPEGYHFTRSMDLEDSDQARNTENQNHTPGFDDQDGGATTIQEVPELDVEMGSQG</sequence>
<dbReference type="EMBL" id="JBBNAE010000003">
    <property type="protein sequence ID" value="KAK9138563.1"/>
    <property type="molecule type" value="Genomic_DNA"/>
</dbReference>
<evidence type="ECO:0000313" key="4">
    <source>
        <dbReference type="Proteomes" id="UP001417504"/>
    </source>
</evidence>